<keyword evidence="2" id="KW-0378">Hydrolase</keyword>
<dbReference type="InterPro" id="IPR051532">
    <property type="entry name" value="Ester_Hydrolysis_Enzymes"/>
</dbReference>
<dbReference type="Gene3D" id="3.40.50.1110">
    <property type="entry name" value="SGNH hydrolase"/>
    <property type="match status" value="1"/>
</dbReference>
<evidence type="ECO:0000313" key="3">
    <source>
        <dbReference type="Proteomes" id="UP000824165"/>
    </source>
</evidence>
<evidence type="ECO:0000259" key="1">
    <source>
        <dbReference type="Pfam" id="PF13472"/>
    </source>
</evidence>
<dbReference type="InterPro" id="IPR013830">
    <property type="entry name" value="SGNH_hydro"/>
</dbReference>
<protein>
    <submittedName>
        <fullName evidence="2">SGNH/GDSL hydrolase family protein</fullName>
    </submittedName>
</protein>
<name>A0A9D1H2E6_9FIRM</name>
<accession>A0A9D1H2E6</accession>
<reference evidence="2" key="1">
    <citation type="submission" date="2020-10" db="EMBL/GenBank/DDBJ databases">
        <authorList>
            <person name="Gilroy R."/>
        </authorList>
    </citation>
    <scope>NUCLEOTIDE SEQUENCE</scope>
    <source>
        <strain evidence="2">CHK181-108</strain>
    </source>
</reference>
<dbReference type="PANTHER" id="PTHR30383:SF5">
    <property type="entry name" value="SGNH HYDROLASE-TYPE ESTERASE DOMAIN-CONTAINING PROTEIN"/>
    <property type="match status" value="1"/>
</dbReference>
<dbReference type="CDD" id="cd00229">
    <property type="entry name" value="SGNH_hydrolase"/>
    <property type="match status" value="1"/>
</dbReference>
<organism evidence="2 3">
    <name type="scientific">Candidatus Ornithomonoglobus intestinigallinarum</name>
    <dbReference type="NCBI Taxonomy" id="2840894"/>
    <lineage>
        <taxon>Bacteria</taxon>
        <taxon>Bacillati</taxon>
        <taxon>Bacillota</taxon>
        <taxon>Clostridia</taxon>
        <taxon>Candidatus Ornithomonoglobus</taxon>
    </lineage>
</organism>
<dbReference type="PANTHER" id="PTHR30383">
    <property type="entry name" value="THIOESTERASE 1/PROTEASE 1/LYSOPHOSPHOLIPASE L1"/>
    <property type="match status" value="1"/>
</dbReference>
<gene>
    <name evidence="2" type="ORF">IAA60_00115</name>
</gene>
<dbReference type="Proteomes" id="UP000824165">
    <property type="component" value="Unassembled WGS sequence"/>
</dbReference>
<dbReference type="InterPro" id="IPR036514">
    <property type="entry name" value="SGNH_hydro_sf"/>
</dbReference>
<dbReference type="EMBL" id="DVLU01000001">
    <property type="protein sequence ID" value="HIT84289.1"/>
    <property type="molecule type" value="Genomic_DNA"/>
</dbReference>
<feature type="domain" description="SGNH hydrolase-type esterase" evidence="1">
    <location>
        <begin position="10"/>
        <end position="204"/>
    </location>
</feature>
<evidence type="ECO:0000313" key="2">
    <source>
        <dbReference type="EMBL" id="HIT84289.1"/>
    </source>
</evidence>
<dbReference type="GO" id="GO:0004622">
    <property type="term" value="F:phosphatidylcholine lysophospholipase activity"/>
    <property type="evidence" value="ECO:0007669"/>
    <property type="project" value="TreeGrafter"/>
</dbReference>
<dbReference type="SUPFAM" id="SSF52266">
    <property type="entry name" value="SGNH hydrolase"/>
    <property type="match status" value="1"/>
</dbReference>
<reference evidence="2" key="2">
    <citation type="journal article" date="2021" name="PeerJ">
        <title>Extensive microbial diversity within the chicken gut microbiome revealed by metagenomics and culture.</title>
        <authorList>
            <person name="Gilroy R."/>
            <person name="Ravi A."/>
            <person name="Getino M."/>
            <person name="Pursley I."/>
            <person name="Horton D.L."/>
            <person name="Alikhan N.F."/>
            <person name="Baker D."/>
            <person name="Gharbi K."/>
            <person name="Hall N."/>
            <person name="Watson M."/>
            <person name="Adriaenssens E.M."/>
            <person name="Foster-Nyarko E."/>
            <person name="Jarju S."/>
            <person name="Secka A."/>
            <person name="Antonio M."/>
            <person name="Oren A."/>
            <person name="Chaudhuri R.R."/>
            <person name="La Ragione R."/>
            <person name="Hildebrand F."/>
            <person name="Pallen M.J."/>
        </authorList>
    </citation>
    <scope>NUCLEOTIDE SEQUENCE</scope>
    <source>
        <strain evidence="2">CHK181-108</strain>
    </source>
</reference>
<sequence length="217" mass="23972">MELKNKTIAFLGDSITFGVGASAPDKVYHSLIKEKYGLKEALNFGVSGTRFAKQHTPSADRSFDETFITRAKRIPADVDAVIVFGGTNDYGHGDAPFGKFSDRTDETFCGACHVLMSYLADKFAGKPVIFMTPLHRTGEEGKSINGVVTQFTLKDYVDAIKRTAEYYAVPVLDLFAESGMQPNIESHNNYFFVDGLHPNDNGYKQIAGKLGKYLENF</sequence>
<comment type="caution">
    <text evidence="2">The sequence shown here is derived from an EMBL/GenBank/DDBJ whole genome shotgun (WGS) entry which is preliminary data.</text>
</comment>
<proteinExistence type="predicted"/>
<dbReference type="Pfam" id="PF13472">
    <property type="entry name" value="Lipase_GDSL_2"/>
    <property type="match status" value="1"/>
</dbReference>
<dbReference type="AlphaFoldDB" id="A0A9D1H2E6"/>